<dbReference type="Pfam" id="PF23835">
    <property type="entry name" value="DUF7205"/>
    <property type="match status" value="1"/>
</dbReference>
<reference evidence="2" key="1">
    <citation type="journal article" date="2019" name="Int. J. Syst. Evol. Microbiol.">
        <title>The Global Catalogue of Microorganisms (GCM) 10K type strain sequencing project: providing services to taxonomists for standard genome sequencing and annotation.</title>
        <authorList>
            <consortium name="The Broad Institute Genomics Platform"/>
            <consortium name="The Broad Institute Genome Sequencing Center for Infectious Disease"/>
            <person name="Wu L."/>
            <person name="Ma J."/>
        </authorList>
    </citation>
    <scope>NUCLEOTIDE SEQUENCE [LARGE SCALE GENOMIC DNA]</scope>
    <source>
        <strain evidence="2">KCTC 5701</strain>
    </source>
</reference>
<proteinExistence type="predicted"/>
<gene>
    <name evidence="1" type="ORF">ACFP3J_03110</name>
</gene>
<dbReference type="InterPro" id="IPR055629">
    <property type="entry name" value="DUF7205"/>
</dbReference>
<protein>
    <submittedName>
        <fullName evidence="1">Uncharacterized protein</fullName>
    </submittedName>
</protein>
<keyword evidence="2" id="KW-1185">Reference proteome</keyword>
<dbReference type="RefSeq" id="WP_344347251.1">
    <property type="nucleotide sequence ID" value="NZ_BAAASM010000009.1"/>
</dbReference>
<evidence type="ECO:0000313" key="1">
    <source>
        <dbReference type="EMBL" id="MFC5654482.1"/>
    </source>
</evidence>
<accession>A0ABW0WAZ1</accession>
<dbReference type="Proteomes" id="UP001596065">
    <property type="component" value="Unassembled WGS sequence"/>
</dbReference>
<organism evidence="1 2">
    <name type="scientific">Streptomyces nogalater</name>
    <dbReference type="NCBI Taxonomy" id="38314"/>
    <lineage>
        <taxon>Bacteria</taxon>
        <taxon>Bacillati</taxon>
        <taxon>Actinomycetota</taxon>
        <taxon>Actinomycetes</taxon>
        <taxon>Kitasatosporales</taxon>
        <taxon>Streptomycetaceae</taxon>
        <taxon>Streptomyces</taxon>
    </lineage>
</organism>
<comment type="caution">
    <text evidence="1">The sequence shown here is derived from an EMBL/GenBank/DDBJ whole genome shotgun (WGS) entry which is preliminary data.</text>
</comment>
<sequence length="315" mass="34268">MDTTETFEPVDSANVHKGDRVRFVTANNGFGGGDNVWRTGTVTKVTEKTVRVECDSNAFGSTAVLRRNLAAWKARCVTKAATGQPADKPDNTDEELPATVVEAATGIIVITKDGDRPQYDVWLDQKHIGTIFDETGANLARGGFAAWSPKAQRKDGIVGFYATKEEAGDAIGRLHRPVGPRGMTEPRNRSDSLSFHALPADRQAAVTAHAARLHAEGGRTAARCWRDALDADWREHLEIPDEDTLRMCVAVMGGEIHTVAPGSDDTHVYPLCRTGGQNNRLTKYRFVDGADLTCQHCVGYREGRAAARARKAART</sequence>
<name>A0ABW0WAZ1_STRNO</name>
<dbReference type="EMBL" id="JBHSOE010000003">
    <property type="protein sequence ID" value="MFC5654482.1"/>
    <property type="molecule type" value="Genomic_DNA"/>
</dbReference>
<evidence type="ECO:0000313" key="2">
    <source>
        <dbReference type="Proteomes" id="UP001596065"/>
    </source>
</evidence>